<dbReference type="CDD" id="cd01891">
    <property type="entry name" value="TypA_BipA"/>
    <property type="match status" value="1"/>
</dbReference>
<dbReference type="Pfam" id="PF03144">
    <property type="entry name" value="GTP_EFTU_D2"/>
    <property type="match status" value="1"/>
</dbReference>
<keyword evidence="3" id="KW-0690">Ribosome biogenesis</keyword>
<comment type="similarity">
    <text evidence="1">Belongs to the TRAFAC class translation factor GTPase superfamily. Classic translation factor GTPase family. LepA subfamily.</text>
</comment>
<keyword evidence="3" id="KW-0547">Nucleotide-binding</keyword>
<dbReference type="PROSITE" id="PS51722">
    <property type="entry name" value="G_TR_2"/>
    <property type="match status" value="1"/>
</dbReference>
<dbReference type="HAMAP" id="MF_00849">
    <property type="entry name" value="BipA"/>
    <property type="match status" value="1"/>
</dbReference>
<evidence type="ECO:0000256" key="3">
    <source>
        <dbReference type="HAMAP-Rule" id="MF_00849"/>
    </source>
</evidence>
<dbReference type="CDD" id="cd03691">
    <property type="entry name" value="BipA_TypA_II"/>
    <property type="match status" value="1"/>
</dbReference>
<evidence type="ECO:0000256" key="1">
    <source>
        <dbReference type="ARBA" id="ARBA00005454"/>
    </source>
</evidence>
<proteinExistence type="inferred from homology"/>
<dbReference type="PROSITE" id="PS00301">
    <property type="entry name" value="G_TR_1"/>
    <property type="match status" value="1"/>
</dbReference>
<dbReference type="InterPro" id="IPR035651">
    <property type="entry name" value="BipA_V"/>
</dbReference>
<dbReference type="InterPro" id="IPR004161">
    <property type="entry name" value="EFTu-like_2"/>
</dbReference>
<dbReference type="Gene3D" id="3.30.70.870">
    <property type="entry name" value="Elongation Factor G (Translational Gtpase), domain 3"/>
    <property type="match status" value="1"/>
</dbReference>
<dbReference type="InterPro" id="IPR027417">
    <property type="entry name" value="P-loop_NTPase"/>
</dbReference>
<keyword evidence="6" id="KW-1185">Reference proteome</keyword>
<dbReference type="InterPro" id="IPR048876">
    <property type="entry name" value="BipA_C"/>
</dbReference>
<dbReference type="SUPFAM" id="SSF54980">
    <property type="entry name" value="EF-G C-terminal domain-like"/>
    <property type="match status" value="2"/>
</dbReference>
<evidence type="ECO:0000259" key="4">
    <source>
        <dbReference type="PROSITE" id="PS51722"/>
    </source>
</evidence>
<dbReference type="Pfam" id="PF00009">
    <property type="entry name" value="GTP_EFTU"/>
    <property type="match status" value="1"/>
</dbReference>
<keyword evidence="3" id="KW-0378">Hydrolase</keyword>
<dbReference type="InterPro" id="IPR047042">
    <property type="entry name" value="BipA_II"/>
</dbReference>
<dbReference type="NCBIfam" id="TIGR01394">
    <property type="entry name" value="TypA_BipA"/>
    <property type="match status" value="1"/>
</dbReference>
<evidence type="ECO:0000313" key="5">
    <source>
        <dbReference type="EMBL" id="BCX46717.1"/>
    </source>
</evidence>
<protein>
    <recommendedName>
        <fullName evidence="3">Large ribosomal subunit assembly factor BipA</fullName>
        <ecNumber evidence="3">3.6.5.-</ecNumber>
    </recommendedName>
    <alternativeName>
        <fullName evidence="3">GTP-binding protein BipA</fullName>
    </alternativeName>
</protein>
<keyword evidence="3" id="KW-0694">RNA-binding</keyword>
<dbReference type="InterPro" id="IPR000795">
    <property type="entry name" value="T_Tr_GTP-bd_dom"/>
</dbReference>
<dbReference type="Gene3D" id="2.40.50.250">
    <property type="entry name" value="bipa protein"/>
    <property type="match status" value="1"/>
</dbReference>
<sequence length="607" mass="66970">MSLNIRNLAIIAHVDHGKTTLVDQLLQAGGTYRDNQEKQERAMDSMDLEREKGITIKAKNTAILWEGYTINIVDTPGHADFGAEVERVMKMVDGVLLVVDATGGPQAQTRFVLRKALQEGLKPIVVVNKIDRELATPMKVHDMVLELFLDLDASEDQFEAPFLYGSARDGYFMDSPDDERKDCVPLLKKIVEYVPEPDASEDAPFSMLVSNIDWDDYVGRVAIGKVLGGTVKKGDNVWLLRKDGTKVRSKVMKTFSYSGLATQDSEGGSAGGIVGIAAGIEDIDIGDTLAASEDAEQLPFVAIDPPTVQMEFSINDGPLAGKDGKHVTSRAIYDRLMREVKTNISIQVEETGQAGVFKVSARGAMQIAVLVETMRREGFEVLVSRPTVIYRRDDDGQLLEPFETLYVEAPDEYSQAILKALNNRKGMLENMEVEASGRTLIQAKIPTRGIIGFESELVTLTSGHGIMSHLFDEYAPHAGEITTRITGTLVSMEKGVTTTYSLQALEERGILLVGPGEEVYTGMLVGENPRADDLPVNPVKEKHLDNMRSAGKDKTSKLSPPKKFSLERAIEYIEQDELVEATPNHLRLRKRILDPHERKRMAKAAKA</sequence>
<keyword evidence="3" id="KW-0820">tRNA-binding</keyword>
<dbReference type="PANTHER" id="PTHR43512:SF4">
    <property type="entry name" value="TRANSLATION FACTOR GUF1 HOMOLOG, CHLOROPLASTIC"/>
    <property type="match status" value="1"/>
</dbReference>
<name>A0ABN6H2A5_9BACT</name>
<dbReference type="CDD" id="cd03710">
    <property type="entry name" value="BipA_TypA_C"/>
    <property type="match status" value="1"/>
</dbReference>
<organism evidence="5 6">
    <name type="scientific">Haloferula helveola</name>
    <dbReference type="NCBI Taxonomy" id="490095"/>
    <lineage>
        <taxon>Bacteria</taxon>
        <taxon>Pseudomonadati</taxon>
        <taxon>Verrucomicrobiota</taxon>
        <taxon>Verrucomicrobiia</taxon>
        <taxon>Verrucomicrobiales</taxon>
        <taxon>Verrucomicrobiaceae</taxon>
        <taxon>Haloferula</taxon>
    </lineage>
</organism>
<comment type="similarity">
    <text evidence="3">Belongs to the TRAFAC class translation factor GTPase superfamily. Classic translation factor GTPase family. BipA subfamily.</text>
</comment>
<keyword evidence="3" id="KW-0699">rRNA-binding</keyword>
<dbReference type="SUPFAM" id="SSF52540">
    <property type="entry name" value="P-loop containing nucleoside triphosphate hydrolases"/>
    <property type="match status" value="1"/>
</dbReference>
<dbReference type="Proteomes" id="UP001374893">
    <property type="component" value="Chromosome"/>
</dbReference>
<dbReference type="InterPro" id="IPR047041">
    <property type="entry name" value="BipA_GTP-bd_dom"/>
</dbReference>
<evidence type="ECO:0000313" key="6">
    <source>
        <dbReference type="Proteomes" id="UP001374893"/>
    </source>
</evidence>
<feature type="binding site" evidence="3">
    <location>
        <begin position="128"/>
        <end position="131"/>
    </location>
    <ligand>
        <name>GTP</name>
        <dbReference type="ChEBI" id="CHEBI:37565"/>
    </ligand>
</feature>
<dbReference type="RefSeq" id="WP_338688572.1">
    <property type="nucleotide sequence ID" value="NZ_AP024702.1"/>
</dbReference>
<dbReference type="InterPro" id="IPR009000">
    <property type="entry name" value="Transl_B-barrel_sf"/>
</dbReference>
<dbReference type="Pfam" id="PF21018">
    <property type="entry name" value="BipA_C"/>
    <property type="match status" value="1"/>
</dbReference>
<reference evidence="5 6" key="1">
    <citation type="submission" date="2021-06" db="EMBL/GenBank/DDBJ databases">
        <title>Complete genome of Haloferula helveola possessing various polysaccharide degrading enzymes.</title>
        <authorList>
            <person name="Takami H."/>
            <person name="Huang C."/>
            <person name="Hamasaki K."/>
        </authorList>
    </citation>
    <scope>NUCLEOTIDE SEQUENCE [LARGE SCALE GENOMIC DNA]</scope>
    <source>
        <strain evidence="5 6">CN-1</strain>
    </source>
</reference>
<feature type="domain" description="Tr-type G" evidence="4">
    <location>
        <begin position="3"/>
        <end position="198"/>
    </location>
</feature>
<accession>A0ABN6H2A5</accession>
<dbReference type="NCBIfam" id="TIGR00231">
    <property type="entry name" value="small_GTP"/>
    <property type="match status" value="1"/>
</dbReference>
<keyword evidence="2 3" id="KW-0342">GTP-binding</keyword>
<dbReference type="InterPro" id="IPR035647">
    <property type="entry name" value="EFG_III/V"/>
</dbReference>
<comment type="catalytic activity">
    <reaction evidence="3">
        <text>GTP + H2O = GDP + phosphate + H(+)</text>
        <dbReference type="Rhea" id="RHEA:19669"/>
        <dbReference type="ChEBI" id="CHEBI:15377"/>
        <dbReference type="ChEBI" id="CHEBI:15378"/>
        <dbReference type="ChEBI" id="CHEBI:37565"/>
        <dbReference type="ChEBI" id="CHEBI:43474"/>
        <dbReference type="ChEBI" id="CHEBI:58189"/>
    </reaction>
</comment>
<dbReference type="InterPro" id="IPR031157">
    <property type="entry name" value="G_TR_CS"/>
</dbReference>
<comment type="subunit">
    <text evidence="3">Monomer.</text>
</comment>
<gene>
    <name evidence="3" type="primary">bipA</name>
    <name evidence="5" type="ORF">HAHE_06250</name>
</gene>
<dbReference type="EC" id="3.6.5.-" evidence="3"/>
<comment type="subcellular location">
    <subcellularLocation>
        <location evidence="3">Cytoplasm</location>
    </subcellularLocation>
    <text evidence="3">Binds to ribosomes.</text>
</comment>
<dbReference type="PANTHER" id="PTHR43512">
    <property type="entry name" value="TRANSLATION FACTOR GUF1-RELATED"/>
    <property type="match status" value="1"/>
</dbReference>
<comment type="function">
    <text evidence="3">A 50S ribosomal subunit assembly protein with GTPase activity, required for 50S subunit assembly at low temperatures, may also play a role in translation. Binds GTP and analogs. Binds the 70S ribosome between the 30S and 50S subunits, in a similar position as ribosome-bound EF-G; it contacts a number of ribosomal proteins, both rRNAs and the A-site tRNA.</text>
</comment>
<dbReference type="Gene3D" id="2.40.30.10">
    <property type="entry name" value="Translation factors"/>
    <property type="match status" value="1"/>
</dbReference>
<dbReference type="Gene3D" id="3.40.50.300">
    <property type="entry name" value="P-loop containing nucleotide triphosphate hydrolases"/>
    <property type="match status" value="1"/>
</dbReference>
<dbReference type="InterPro" id="IPR006297">
    <property type="entry name" value="EF-4"/>
</dbReference>
<dbReference type="InterPro" id="IPR000640">
    <property type="entry name" value="EFG_V-like"/>
</dbReference>
<dbReference type="SMART" id="SM00838">
    <property type="entry name" value="EFG_C"/>
    <property type="match status" value="1"/>
</dbReference>
<dbReference type="Pfam" id="PF00679">
    <property type="entry name" value="EFG_C"/>
    <property type="match status" value="1"/>
</dbReference>
<dbReference type="EMBL" id="AP024702">
    <property type="protein sequence ID" value="BCX46717.1"/>
    <property type="molecule type" value="Genomic_DNA"/>
</dbReference>
<dbReference type="InterPro" id="IPR006298">
    <property type="entry name" value="BipA"/>
</dbReference>
<dbReference type="InterPro" id="IPR005225">
    <property type="entry name" value="Small_GTP-bd"/>
</dbReference>
<dbReference type="InterPro" id="IPR042116">
    <property type="entry name" value="TypA/BipA_C"/>
</dbReference>
<dbReference type="PRINTS" id="PR00315">
    <property type="entry name" value="ELONGATNFCT"/>
</dbReference>
<feature type="binding site" evidence="3">
    <location>
        <begin position="15"/>
        <end position="20"/>
    </location>
    <ligand>
        <name>GTP</name>
        <dbReference type="ChEBI" id="CHEBI:37565"/>
    </ligand>
</feature>
<dbReference type="SUPFAM" id="SSF50447">
    <property type="entry name" value="Translation proteins"/>
    <property type="match status" value="1"/>
</dbReference>
<dbReference type="Gene3D" id="3.30.70.240">
    <property type="match status" value="1"/>
</dbReference>
<keyword evidence="3" id="KW-0963">Cytoplasm</keyword>
<evidence type="ECO:0000256" key="2">
    <source>
        <dbReference type="ARBA" id="ARBA00023134"/>
    </source>
</evidence>